<feature type="compositionally biased region" description="Polar residues" evidence="8">
    <location>
        <begin position="687"/>
        <end position="702"/>
    </location>
</feature>
<evidence type="ECO:0000256" key="7">
    <source>
        <dbReference type="ARBA" id="ARBA00023136"/>
    </source>
</evidence>
<dbReference type="PROSITE" id="PS00211">
    <property type="entry name" value="ABC_TRANSPORTER_1"/>
    <property type="match status" value="1"/>
</dbReference>
<dbReference type="PANTHER" id="PTHR24223:SF448">
    <property type="entry name" value="FI20146P1-RELATED"/>
    <property type="match status" value="1"/>
</dbReference>
<dbReference type="SMART" id="SM00382">
    <property type="entry name" value="AAA"/>
    <property type="match status" value="1"/>
</dbReference>
<feature type="domain" description="ABC transmembrane type-1" evidence="11">
    <location>
        <begin position="753"/>
        <end position="951"/>
    </location>
</feature>
<dbReference type="EMBL" id="GAKP01014079">
    <property type="protein sequence ID" value="JAC44873.1"/>
    <property type="molecule type" value="Transcribed_RNA"/>
</dbReference>
<keyword evidence="4" id="KW-0547">Nucleotide-binding</keyword>
<evidence type="ECO:0000256" key="5">
    <source>
        <dbReference type="ARBA" id="ARBA00022840"/>
    </source>
</evidence>
<keyword evidence="5" id="KW-0067">ATP-binding</keyword>
<evidence type="ECO:0000259" key="11">
    <source>
        <dbReference type="PROSITE" id="PS50929"/>
    </source>
</evidence>
<evidence type="ECO:0000256" key="2">
    <source>
        <dbReference type="ARBA" id="ARBA00022448"/>
    </source>
</evidence>
<evidence type="ECO:0000256" key="3">
    <source>
        <dbReference type="ARBA" id="ARBA00022692"/>
    </source>
</evidence>
<dbReference type="InterPro" id="IPR050173">
    <property type="entry name" value="ABC_transporter_C-like"/>
</dbReference>
<evidence type="ECO:0000256" key="9">
    <source>
        <dbReference type="SAM" id="Phobius"/>
    </source>
</evidence>
<dbReference type="SUPFAM" id="SSF52540">
    <property type="entry name" value="P-loop containing nucleoside triphosphate hydrolases"/>
    <property type="match status" value="1"/>
</dbReference>
<evidence type="ECO:0000256" key="8">
    <source>
        <dbReference type="SAM" id="MobiDB-lite"/>
    </source>
</evidence>
<feature type="transmembrane region" description="Helical" evidence="9">
    <location>
        <begin position="214"/>
        <end position="230"/>
    </location>
</feature>
<dbReference type="InterPro" id="IPR017871">
    <property type="entry name" value="ABC_transporter-like_CS"/>
</dbReference>
<dbReference type="PROSITE" id="PS50893">
    <property type="entry name" value="ABC_TRANSPORTER_2"/>
    <property type="match status" value="1"/>
</dbReference>
<feature type="transmembrane region" description="Helical" evidence="9">
    <location>
        <begin position="236"/>
        <end position="254"/>
    </location>
</feature>
<dbReference type="GO" id="GO:0016887">
    <property type="term" value="F:ATP hydrolysis activity"/>
    <property type="evidence" value="ECO:0007669"/>
    <property type="project" value="InterPro"/>
</dbReference>
<dbReference type="CDD" id="cd03250">
    <property type="entry name" value="ABCC_MRP_domain1"/>
    <property type="match status" value="1"/>
</dbReference>
<keyword evidence="3 9" id="KW-0812">Transmembrane</keyword>
<reference evidence="12" key="1">
    <citation type="journal article" date="2014" name="BMC Genomics">
        <title>Characterizing the developmental transcriptome of the oriental fruit fly, Bactrocera dorsalis (Diptera: Tephritidae) through comparative genomic analysis with Drosophila melanogaster utilizing modENCODE datasets.</title>
        <authorList>
            <person name="Geib S.M."/>
            <person name="Calla B."/>
            <person name="Hall B."/>
            <person name="Hou S."/>
            <person name="Manoukis N.C."/>
        </authorList>
    </citation>
    <scope>NUCLEOTIDE SEQUENCE</scope>
    <source>
        <strain evidence="12">Punador</strain>
    </source>
</reference>
<dbReference type="PANTHER" id="PTHR24223">
    <property type="entry name" value="ATP-BINDING CASSETTE SUB-FAMILY C"/>
    <property type="match status" value="1"/>
</dbReference>
<evidence type="ECO:0000313" key="12">
    <source>
        <dbReference type="EMBL" id="JAC44875.1"/>
    </source>
</evidence>
<dbReference type="AlphaFoldDB" id="A0A034VSS9"/>
<feature type="transmembrane region" description="Helical" evidence="9">
    <location>
        <begin position="741"/>
        <end position="764"/>
    </location>
</feature>
<name>A0A034VSS9_BACDO</name>
<dbReference type="InterPro" id="IPR003593">
    <property type="entry name" value="AAA+_ATPase"/>
</dbReference>
<gene>
    <name evidence="12" type="primary">L259</name>
</gene>
<dbReference type="GO" id="GO:0005524">
    <property type="term" value="F:ATP binding"/>
    <property type="evidence" value="ECO:0007669"/>
    <property type="project" value="UniProtKB-KW"/>
</dbReference>
<protein>
    <submittedName>
        <fullName evidence="12">Putative multidrug resistance-associated protein lethal(2)03659</fullName>
    </submittedName>
</protein>
<dbReference type="EMBL" id="GAKP01014077">
    <property type="protein sequence ID" value="JAC44875.1"/>
    <property type="molecule type" value="Transcribed_RNA"/>
</dbReference>
<comment type="subcellular location">
    <subcellularLocation>
        <location evidence="1">Membrane</location>
    </subcellularLocation>
</comment>
<sequence>MQSFKADELPQNPRERANPLSVLMFCFTMPVFFKGRKKTLDERDLFRALNSHRSATLGNKMGVAWEAEIDKKRQKHQEPKLLCAVLRVFGARYALLGLILFLLEIGLRVTQPLFLGGLVNYYANPAKDDSLNTGVLYTVGVIMCSALNVLFMHPYMMSVLHTGMKVRVALCSVIYRKALRLSRTALGSTTTGQVVNLLSNDVGRLDTSLIQMHYIWLGPVEIIVITLLMYREIGVSSLFGVAFMLLFLPLQAYLGKRTSVLRLRTALCTDERVRMMNEIISGIQVIKMYAWEKPFGKMVQYARRKEMKAIRNVNYIRGILQSFIMFMTRVSVFVSLVGYVLLGQFLTAEKAFVITAYYNILRNTMTVYFPLAISQCAETLVSIKRIEKYLLYDETKVKDRSEDNEHEHKTIKQTYIIEENEKTLTLNGGLKPLQTNPEEKQVIPGIEIHKLKAKWDRSMSEYTLNNIELKVKPRTLVAVIGPVGSGKSSLIQAILGELPAESGSINIQGTFSYASQEPWLFTGTVRQNILFGLPMDKNRYRTVIKKCALERDFELLPHGDKTLVGERGASLSGGQKARISLARAVYRKADVYLLDDPLSAVDTHVGRHLFDQCMRGYLRNEIVVLVTHQLQFLEQADIIVIMDKGKISAVGTYQSMRSSGLDFANLLTAPEESSKGGDDSDAEGKSKSTQINMNRQNSTATMSSMDESIADSLIEEAADSPLQVQEKREMGKIGWGLYKKYFGASGGYLLFSITAFFCVAAQILGSTGDFYVSMWVNKNEQQLASQARDLAVNITNATDAHDPRLNSNTDPMDIYIFFGIILAIIVFAVGRSLLFNTMTMLSSTELHNAMYRGITRASMYFFHTNPSGRILNRFAKDLGQVDELLPWVMMDVIQNFLSLFGIVIVITIVNPMNLLVTAVLALIFYAMRSFYLNTSRDVKRLEAHVRPSIHT</sequence>
<feature type="compositionally biased region" description="Basic and acidic residues" evidence="8">
    <location>
        <begin position="672"/>
        <end position="686"/>
    </location>
</feature>
<keyword evidence="6 9" id="KW-1133">Transmembrane helix</keyword>
<feature type="domain" description="ABC transporter" evidence="10">
    <location>
        <begin position="446"/>
        <end position="669"/>
    </location>
</feature>
<keyword evidence="2" id="KW-0813">Transport</keyword>
<evidence type="ECO:0000259" key="10">
    <source>
        <dbReference type="PROSITE" id="PS50893"/>
    </source>
</evidence>
<feature type="region of interest" description="Disordered" evidence="8">
    <location>
        <begin position="671"/>
        <end position="702"/>
    </location>
</feature>
<keyword evidence="7 9" id="KW-0472">Membrane</keyword>
<feature type="transmembrane region" description="Helical" evidence="9">
    <location>
        <begin position="884"/>
        <end position="908"/>
    </location>
</feature>
<dbReference type="PROSITE" id="PS50929">
    <property type="entry name" value="ABC_TM1F"/>
    <property type="match status" value="2"/>
</dbReference>
<dbReference type="InterPro" id="IPR011527">
    <property type="entry name" value="ABC1_TM_dom"/>
</dbReference>
<dbReference type="InterPro" id="IPR027417">
    <property type="entry name" value="P-loop_NTPase"/>
</dbReference>
<dbReference type="GO" id="GO:0016020">
    <property type="term" value="C:membrane"/>
    <property type="evidence" value="ECO:0007669"/>
    <property type="project" value="UniProtKB-SubCell"/>
</dbReference>
<dbReference type="Pfam" id="PF00005">
    <property type="entry name" value="ABC_tran"/>
    <property type="match status" value="1"/>
</dbReference>
<evidence type="ECO:0000256" key="4">
    <source>
        <dbReference type="ARBA" id="ARBA00022741"/>
    </source>
</evidence>
<dbReference type="InterPro" id="IPR036640">
    <property type="entry name" value="ABC1_TM_sf"/>
</dbReference>
<dbReference type="GO" id="GO:0140359">
    <property type="term" value="F:ABC-type transporter activity"/>
    <property type="evidence" value="ECO:0007669"/>
    <property type="project" value="InterPro"/>
</dbReference>
<dbReference type="OrthoDB" id="6500128at2759"/>
<dbReference type="InterPro" id="IPR003439">
    <property type="entry name" value="ABC_transporter-like_ATP-bd"/>
</dbReference>
<dbReference type="Gene3D" id="1.20.1560.10">
    <property type="entry name" value="ABC transporter type 1, transmembrane domain"/>
    <property type="match status" value="2"/>
</dbReference>
<dbReference type="FunFam" id="1.20.1560.10:FF:000026">
    <property type="entry name" value="Multidrug resistance-associated protein lethal(2)03659"/>
    <property type="match status" value="1"/>
</dbReference>
<feature type="transmembrane region" description="Helical" evidence="9">
    <location>
        <begin position="135"/>
        <end position="155"/>
    </location>
</feature>
<organism evidence="12">
    <name type="scientific">Bactrocera dorsalis</name>
    <name type="common">Oriental fruit fly</name>
    <name type="synonym">Dacus dorsalis</name>
    <dbReference type="NCBI Taxonomy" id="27457"/>
    <lineage>
        <taxon>Eukaryota</taxon>
        <taxon>Metazoa</taxon>
        <taxon>Ecdysozoa</taxon>
        <taxon>Arthropoda</taxon>
        <taxon>Hexapoda</taxon>
        <taxon>Insecta</taxon>
        <taxon>Pterygota</taxon>
        <taxon>Neoptera</taxon>
        <taxon>Endopterygota</taxon>
        <taxon>Diptera</taxon>
        <taxon>Brachycera</taxon>
        <taxon>Muscomorpha</taxon>
        <taxon>Tephritoidea</taxon>
        <taxon>Tephritidae</taxon>
        <taxon>Bactrocera</taxon>
        <taxon>Bactrocera</taxon>
    </lineage>
</organism>
<evidence type="ECO:0000256" key="6">
    <source>
        <dbReference type="ARBA" id="ARBA00022989"/>
    </source>
</evidence>
<feature type="domain" description="ABC transmembrane type-1" evidence="11">
    <location>
        <begin position="95"/>
        <end position="366"/>
    </location>
</feature>
<dbReference type="Gene3D" id="3.40.50.300">
    <property type="entry name" value="P-loop containing nucleotide triphosphate hydrolases"/>
    <property type="match status" value="1"/>
</dbReference>
<accession>A0A034VSS9</accession>
<dbReference type="SUPFAM" id="SSF90123">
    <property type="entry name" value="ABC transporter transmembrane region"/>
    <property type="match status" value="2"/>
</dbReference>
<proteinExistence type="predicted"/>
<dbReference type="FunFam" id="3.40.50.300:FF:000482">
    <property type="entry name" value="Multidrug resistance-associated protein member 4"/>
    <property type="match status" value="1"/>
</dbReference>
<evidence type="ECO:0000256" key="1">
    <source>
        <dbReference type="ARBA" id="ARBA00004370"/>
    </source>
</evidence>
<dbReference type="Pfam" id="PF00664">
    <property type="entry name" value="ABC_membrane"/>
    <property type="match status" value="2"/>
</dbReference>
<feature type="transmembrane region" description="Helical" evidence="9">
    <location>
        <begin position="814"/>
        <end position="834"/>
    </location>
</feature>